<dbReference type="PANTHER" id="PTHR23028:SF53">
    <property type="entry name" value="ACYL_TRANSF_3 DOMAIN-CONTAINING PROTEIN"/>
    <property type="match status" value="1"/>
</dbReference>
<dbReference type="InterPro" id="IPR002656">
    <property type="entry name" value="Acyl_transf_3_dom"/>
</dbReference>
<evidence type="ECO:0000259" key="2">
    <source>
        <dbReference type="Pfam" id="PF01757"/>
    </source>
</evidence>
<dbReference type="GO" id="GO:0016020">
    <property type="term" value="C:membrane"/>
    <property type="evidence" value="ECO:0007669"/>
    <property type="project" value="TreeGrafter"/>
</dbReference>
<feature type="transmembrane region" description="Helical" evidence="1">
    <location>
        <begin position="262"/>
        <end position="283"/>
    </location>
</feature>
<dbReference type="GO" id="GO:0000271">
    <property type="term" value="P:polysaccharide biosynthetic process"/>
    <property type="evidence" value="ECO:0007669"/>
    <property type="project" value="TreeGrafter"/>
</dbReference>
<feature type="transmembrane region" description="Helical" evidence="1">
    <location>
        <begin position="43"/>
        <end position="65"/>
    </location>
</feature>
<dbReference type="AlphaFoldDB" id="A0A318JUT9"/>
<dbReference type="InterPro" id="IPR050879">
    <property type="entry name" value="Acyltransferase_3"/>
</dbReference>
<dbReference type="EMBL" id="QJKB01000003">
    <property type="protein sequence ID" value="PXX44238.1"/>
    <property type="molecule type" value="Genomic_DNA"/>
</dbReference>
<dbReference type="GO" id="GO:0016747">
    <property type="term" value="F:acyltransferase activity, transferring groups other than amino-acyl groups"/>
    <property type="evidence" value="ECO:0007669"/>
    <property type="project" value="InterPro"/>
</dbReference>
<feature type="transmembrane region" description="Helical" evidence="1">
    <location>
        <begin position="216"/>
        <end position="232"/>
    </location>
</feature>
<proteinExistence type="predicted"/>
<reference evidence="3 4" key="1">
    <citation type="submission" date="2018-05" db="EMBL/GenBank/DDBJ databases">
        <title>Genomic Encyclopedia of Type Strains, Phase IV (KMG-IV): sequencing the most valuable type-strain genomes for metagenomic binning, comparative biology and taxonomic classification.</title>
        <authorList>
            <person name="Goeker M."/>
        </authorList>
    </citation>
    <scope>NUCLEOTIDE SEQUENCE [LARGE SCALE GENOMIC DNA]</scope>
    <source>
        <strain evidence="3 4">DSM 19792</strain>
    </source>
</reference>
<evidence type="ECO:0000313" key="4">
    <source>
        <dbReference type="Proteomes" id="UP000247792"/>
    </source>
</evidence>
<gene>
    <name evidence="3" type="ORF">DFR42_103507</name>
</gene>
<evidence type="ECO:0000313" key="3">
    <source>
        <dbReference type="EMBL" id="PXX44238.1"/>
    </source>
</evidence>
<organism evidence="3 4">
    <name type="scientific">Undibacterium pigrum</name>
    <dbReference type="NCBI Taxonomy" id="401470"/>
    <lineage>
        <taxon>Bacteria</taxon>
        <taxon>Pseudomonadati</taxon>
        <taxon>Pseudomonadota</taxon>
        <taxon>Betaproteobacteria</taxon>
        <taxon>Burkholderiales</taxon>
        <taxon>Oxalobacteraceae</taxon>
        <taxon>Undibacterium</taxon>
    </lineage>
</organism>
<name>A0A318JUT9_9BURK</name>
<dbReference type="RefSeq" id="WP_110255472.1">
    <property type="nucleotide sequence ID" value="NZ_QJKB01000003.1"/>
</dbReference>
<keyword evidence="1" id="KW-0472">Membrane</keyword>
<dbReference type="Pfam" id="PF01757">
    <property type="entry name" value="Acyl_transf_3"/>
    <property type="match status" value="1"/>
</dbReference>
<evidence type="ECO:0000256" key="1">
    <source>
        <dbReference type="SAM" id="Phobius"/>
    </source>
</evidence>
<feature type="transmembrane region" description="Helical" evidence="1">
    <location>
        <begin position="184"/>
        <end position="204"/>
    </location>
</feature>
<dbReference type="OrthoDB" id="9767863at2"/>
<accession>A0A318JUT9</accession>
<protein>
    <submittedName>
        <fullName evidence="3">Peptidoglycan/LPS O-acetylase OafA/YrhL</fullName>
    </submittedName>
</protein>
<dbReference type="Proteomes" id="UP000247792">
    <property type="component" value="Unassembled WGS sequence"/>
</dbReference>
<dbReference type="PANTHER" id="PTHR23028">
    <property type="entry name" value="ACETYLTRANSFERASE"/>
    <property type="match status" value="1"/>
</dbReference>
<keyword evidence="1" id="KW-1133">Transmembrane helix</keyword>
<feature type="transmembrane region" description="Helical" evidence="1">
    <location>
        <begin position="152"/>
        <end position="172"/>
    </location>
</feature>
<keyword evidence="1" id="KW-0812">Transmembrane</keyword>
<feature type="domain" description="Acyltransferase 3" evidence="2">
    <location>
        <begin position="12"/>
        <end position="335"/>
    </location>
</feature>
<sequence length="363" mass="40997">MALSKYAVGRDNNFNLIRIIAAIAVLIGHSFSLLGYQEPLSGFLGMSVGTLAVDVFFISSGFLVGKSLLVRASAMDYLTSRFLRIFPALIILTVFSVFLIGPVFTSLAYSSYFTNPETYKFLFKGMTVLAGISMSLPGVFENHKFTAMNGSLWTIIYELKMYLLLLIFWAIFKSIAKLKIHASKIISLEFLITVLALSSGVLLVMKNFSGKNESHLIRFIFMFFTGVSFYIWREKIRLRPRYFLLFAGLELCALYAGKEIFFAIYCMTIAYLLFYLAYVPAGFIRKFNVLGDYSYGAYIYAFPIQQMIIALVPGVSVVAMIISSVLMTALLAILSWHYVENPILAKKEEIISKLQILRYKLFA</sequence>
<feature type="transmembrane region" description="Helical" evidence="1">
    <location>
        <begin position="16"/>
        <end position="36"/>
    </location>
</feature>
<comment type="caution">
    <text evidence="3">The sequence shown here is derived from an EMBL/GenBank/DDBJ whole genome shotgun (WGS) entry which is preliminary data.</text>
</comment>
<keyword evidence="4" id="KW-1185">Reference proteome</keyword>
<feature type="transmembrane region" description="Helical" evidence="1">
    <location>
        <begin position="85"/>
        <end position="109"/>
    </location>
</feature>